<dbReference type="GO" id="GO:0008270">
    <property type="term" value="F:zinc ion binding"/>
    <property type="evidence" value="ECO:0007669"/>
    <property type="project" value="UniProtKB-KW"/>
</dbReference>
<dbReference type="GO" id="GO:0003677">
    <property type="term" value="F:DNA binding"/>
    <property type="evidence" value="ECO:0007669"/>
    <property type="project" value="InterPro"/>
</dbReference>
<accession>J9BRJ0</accession>
<proteinExistence type="predicted"/>
<reference evidence="5" key="1">
    <citation type="journal article" date="2012" name="PLoS ONE">
        <title>Gene sets for utilization of primary and secondary nutrition supplies in the distal gut of endangered iberian lynx.</title>
        <authorList>
            <person name="Alcaide M."/>
            <person name="Messina E."/>
            <person name="Richter M."/>
            <person name="Bargiela R."/>
            <person name="Peplies J."/>
            <person name="Huws S.A."/>
            <person name="Newbold C.J."/>
            <person name="Golyshin P.N."/>
            <person name="Simon M.A."/>
            <person name="Lopez G."/>
            <person name="Yakimov M.M."/>
            <person name="Ferrer M."/>
        </authorList>
    </citation>
    <scope>NUCLEOTIDE SEQUENCE</scope>
</reference>
<keyword evidence="2" id="KW-0863">Zinc-finger</keyword>
<dbReference type="GO" id="GO:0003899">
    <property type="term" value="F:DNA-directed RNA polymerase activity"/>
    <property type="evidence" value="ECO:0007669"/>
    <property type="project" value="InterPro"/>
</dbReference>
<evidence type="ECO:0000259" key="4">
    <source>
        <dbReference type="SMART" id="SM00400"/>
    </source>
</evidence>
<dbReference type="InterPro" id="IPR050219">
    <property type="entry name" value="DnaG_primase"/>
</dbReference>
<evidence type="ECO:0000313" key="5">
    <source>
        <dbReference type="EMBL" id="EJW90190.1"/>
    </source>
</evidence>
<dbReference type="EMBL" id="AMCI01008988">
    <property type="protein sequence ID" value="EJW90190.1"/>
    <property type="molecule type" value="Genomic_DNA"/>
</dbReference>
<dbReference type="GO" id="GO:0006269">
    <property type="term" value="P:DNA replication, synthesis of primer"/>
    <property type="evidence" value="ECO:0007669"/>
    <property type="project" value="TreeGrafter"/>
</dbReference>
<dbReference type="PANTHER" id="PTHR30313:SF2">
    <property type="entry name" value="DNA PRIMASE"/>
    <property type="match status" value="1"/>
</dbReference>
<sequence>MNVFEAVKGTVTARQAAEAYGLKVSRTGMACCPFHADKSPSMKLDERYYCFGCGVTGDAIDLTAKLFGVGLRDAAIKLADDFGIRYDSKQKLTIRPKIREPTPEQKYQKEENHCYKVLSDYFHLLNDWERQYAPQQPEDEWHPLFVEALQRKSYIEYLLDILLLGEPEEKKALVSEQRNEVIKLERRIAEYTAHECGRSQRKSEPDR</sequence>
<dbReference type="InterPro" id="IPR036977">
    <property type="entry name" value="DNA_primase_Znf_CHC2"/>
</dbReference>
<gene>
    <name evidence="5" type="ORF">EVA_21704</name>
</gene>
<dbReference type="AlphaFoldDB" id="J9BRJ0"/>
<protein>
    <submittedName>
        <fullName evidence="5">DNA primase (Bacterial type)</fullName>
    </submittedName>
</protein>
<dbReference type="Pfam" id="PF01807">
    <property type="entry name" value="Zn_ribbon_DnaG"/>
    <property type="match status" value="1"/>
</dbReference>
<dbReference type="GO" id="GO:0005737">
    <property type="term" value="C:cytoplasm"/>
    <property type="evidence" value="ECO:0007669"/>
    <property type="project" value="TreeGrafter"/>
</dbReference>
<dbReference type="Gene3D" id="3.90.580.10">
    <property type="entry name" value="Zinc finger, CHC2-type domain"/>
    <property type="match status" value="1"/>
</dbReference>
<dbReference type="SMART" id="SM00400">
    <property type="entry name" value="ZnF_CHCC"/>
    <property type="match status" value="1"/>
</dbReference>
<dbReference type="InterPro" id="IPR002694">
    <property type="entry name" value="Znf_CHC2"/>
</dbReference>
<dbReference type="PANTHER" id="PTHR30313">
    <property type="entry name" value="DNA PRIMASE"/>
    <property type="match status" value="1"/>
</dbReference>
<organism evidence="5">
    <name type="scientific">gut metagenome</name>
    <dbReference type="NCBI Taxonomy" id="749906"/>
    <lineage>
        <taxon>unclassified sequences</taxon>
        <taxon>metagenomes</taxon>
        <taxon>organismal metagenomes</taxon>
    </lineage>
</organism>
<keyword evidence="3" id="KW-0862">Zinc</keyword>
<evidence type="ECO:0000256" key="2">
    <source>
        <dbReference type="ARBA" id="ARBA00022771"/>
    </source>
</evidence>
<feature type="domain" description="Zinc finger CHC2-type" evidence="4">
    <location>
        <begin position="29"/>
        <end position="79"/>
    </location>
</feature>
<evidence type="ECO:0000256" key="3">
    <source>
        <dbReference type="ARBA" id="ARBA00022833"/>
    </source>
</evidence>
<comment type="caution">
    <text evidence="5">The sequence shown here is derived from an EMBL/GenBank/DDBJ whole genome shotgun (WGS) entry which is preliminary data.</text>
</comment>
<dbReference type="SUPFAM" id="SSF57783">
    <property type="entry name" value="Zinc beta-ribbon"/>
    <property type="match status" value="1"/>
</dbReference>
<evidence type="ECO:0000256" key="1">
    <source>
        <dbReference type="ARBA" id="ARBA00022723"/>
    </source>
</evidence>
<keyword evidence="1" id="KW-0479">Metal-binding</keyword>
<name>J9BRJ0_9ZZZZ</name>